<evidence type="ECO:0000259" key="7">
    <source>
        <dbReference type="PROSITE" id="PS50850"/>
    </source>
</evidence>
<evidence type="ECO:0000313" key="9">
    <source>
        <dbReference type="Proteomes" id="UP000016922"/>
    </source>
</evidence>
<evidence type="ECO:0000313" key="8">
    <source>
        <dbReference type="EMBL" id="EPE27843.1"/>
    </source>
</evidence>
<dbReference type="STRING" id="1116229.S3DMY0"/>
<feature type="transmembrane region" description="Helical" evidence="6">
    <location>
        <begin position="20"/>
        <end position="44"/>
    </location>
</feature>
<keyword evidence="9" id="KW-1185">Reference proteome</keyword>
<protein>
    <submittedName>
        <fullName evidence="8">MFS general substrate transporter</fullName>
    </submittedName>
</protein>
<dbReference type="InterPro" id="IPR036259">
    <property type="entry name" value="MFS_trans_sf"/>
</dbReference>
<evidence type="ECO:0000256" key="1">
    <source>
        <dbReference type="ARBA" id="ARBA00004141"/>
    </source>
</evidence>
<dbReference type="OMA" id="WFIAFAV"/>
<dbReference type="RefSeq" id="XP_008085202.1">
    <property type="nucleotide sequence ID" value="XM_008087011.1"/>
</dbReference>
<accession>S3DMY0</accession>
<sequence length="148" mass="15801">MVPILPFLLQDRLSIPDNHIQAYTSSLLVAYAAPSLIFAIPIGWITDKIGTRQRPFLAGLLLQLFATTALAFGQSISVLIIARLVQGIAAPVVWTTGLAMVQDTTSPRKIGQVLGLIFAVISVGEVTAPVVGGVLYEKLGSLEFSELQ</sequence>
<evidence type="ECO:0000256" key="2">
    <source>
        <dbReference type="ARBA" id="ARBA00022448"/>
    </source>
</evidence>
<dbReference type="InterPro" id="IPR020846">
    <property type="entry name" value="MFS_dom"/>
</dbReference>
<keyword evidence="4 6" id="KW-1133">Transmembrane helix</keyword>
<dbReference type="Proteomes" id="UP000016922">
    <property type="component" value="Unassembled WGS sequence"/>
</dbReference>
<feature type="transmembrane region" description="Helical" evidence="6">
    <location>
        <begin position="80"/>
        <end position="101"/>
    </location>
</feature>
<organism evidence="8 9">
    <name type="scientific">Glarea lozoyensis (strain ATCC 20868 / MF5171)</name>
    <dbReference type="NCBI Taxonomy" id="1116229"/>
    <lineage>
        <taxon>Eukaryota</taxon>
        <taxon>Fungi</taxon>
        <taxon>Dikarya</taxon>
        <taxon>Ascomycota</taxon>
        <taxon>Pezizomycotina</taxon>
        <taxon>Leotiomycetes</taxon>
        <taxon>Helotiales</taxon>
        <taxon>Helotiaceae</taxon>
        <taxon>Glarea</taxon>
    </lineage>
</organism>
<gene>
    <name evidence="8" type="ORF">GLAREA_04634</name>
</gene>
<dbReference type="AlphaFoldDB" id="S3DMY0"/>
<dbReference type="PANTHER" id="PTHR23506">
    <property type="entry name" value="GH10249P"/>
    <property type="match status" value="1"/>
</dbReference>
<dbReference type="InterPro" id="IPR011701">
    <property type="entry name" value="MFS"/>
</dbReference>
<dbReference type="GO" id="GO:0016020">
    <property type="term" value="C:membrane"/>
    <property type="evidence" value="ECO:0007669"/>
    <property type="project" value="UniProtKB-SubCell"/>
</dbReference>
<dbReference type="Gene3D" id="1.20.1250.20">
    <property type="entry name" value="MFS general substrate transporter like domains"/>
    <property type="match status" value="1"/>
</dbReference>
<evidence type="ECO:0000256" key="6">
    <source>
        <dbReference type="SAM" id="Phobius"/>
    </source>
</evidence>
<feature type="transmembrane region" description="Helical" evidence="6">
    <location>
        <begin position="56"/>
        <end position="74"/>
    </location>
</feature>
<proteinExistence type="predicted"/>
<dbReference type="eggNOG" id="KOG3764">
    <property type="taxonomic scope" value="Eukaryota"/>
</dbReference>
<dbReference type="PROSITE" id="PS50850">
    <property type="entry name" value="MFS"/>
    <property type="match status" value="1"/>
</dbReference>
<dbReference type="EMBL" id="KE145369">
    <property type="protein sequence ID" value="EPE27843.1"/>
    <property type="molecule type" value="Genomic_DNA"/>
</dbReference>
<dbReference type="OrthoDB" id="5086884at2759"/>
<feature type="domain" description="Major facilitator superfamily (MFS) profile" evidence="7">
    <location>
        <begin position="1"/>
        <end position="148"/>
    </location>
</feature>
<comment type="subcellular location">
    <subcellularLocation>
        <location evidence="1">Membrane</location>
        <topology evidence="1">Multi-pass membrane protein</topology>
    </subcellularLocation>
</comment>
<evidence type="ECO:0000256" key="5">
    <source>
        <dbReference type="ARBA" id="ARBA00023136"/>
    </source>
</evidence>
<dbReference type="InterPro" id="IPR050930">
    <property type="entry name" value="MFS_Vesicular_Transporter"/>
</dbReference>
<reference evidence="8 9" key="1">
    <citation type="journal article" date="2013" name="BMC Genomics">
        <title>Genomics-driven discovery of the pneumocandin biosynthetic gene cluster in the fungus Glarea lozoyensis.</title>
        <authorList>
            <person name="Chen L."/>
            <person name="Yue Q."/>
            <person name="Zhang X."/>
            <person name="Xiang M."/>
            <person name="Wang C."/>
            <person name="Li S."/>
            <person name="Che Y."/>
            <person name="Ortiz-Lopez F.J."/>
            <person name="Bills G.F."/>
            <person name="Liu X."/>
            <person name="An Z."/>
        </authorList>
    </citation>
    <scope>NUCLEOTIDE SEQUENCE [LARGE SCALE GENOMIC DNA]</scope>
    <source>
        <strain evidence="9">ATCC 20868 / MF5171</strain>
    </source>
</reference>
<dbReference type="SUPFAM" id="SSF103473">
    <property type="entry name" value="MFS general substrate transporter"/>
    <property type="match status" value="1"/>
</dbReference>
<dbReference type="GeneID" id="19463689"/>
<dbReference type="HOGENOM" id="CLU_1758987_0_0_1"/>
<keyword evidence="2" id="KW-0813">Transport</keyword>
<dbReference type="PANTHER" id="PTHR23506:SF23">
    <property type="entry name" value="GH10249P"/>
    <property type="match status" value="1"/>
</dbReference>
<feature type="transmembrane region" description="Helical" evidence="6">
    <location>
        <begin position="113"/>
        <end position="136"/>
    </location>
</feature>
<name>S3DMY0_GLAL2</name>
<evidence type="ECO:0000256" key="3">
    <source>
        <dbReference type="ARBA" id="ARBA00022692"/>
    </source>
</evidence>
<dbReference type="Pfam" id="PF07690">
    <property type="entry name" value="MFS_1"/>
    <property type="match status" value="1"/>
</dbReference>
<evidence type="ECO:0000256" key="4">
    <source>
        <dbReference type="ARBA" id="ARBA00022989"/>
    </source>
</evidence>
<dbReference type="GO" id="GO:0022857">
    <property type="term" value="F:transmembrane transporter activity"/>
    <property type="evidence" value="ECO:0007669"/>
    <property type="project" value="InterPro"/>
</dbReference>
<keyword evidence="5 6" id="KW-0472">Membrane</keyword>
<dbReference type="KEGG" id="glz:GLAREA_04634"/>
<keyword evidence="3 6" id="KW-0812">Transmembrane</keyword>